<dbReference type="RefSeq" id="XP_003562891.1">
    <property type="nucleotide sequence ID" value="XM_003562843.4"/>
</dbReference>
<dbReference type="eggNOG" id="ENOG502QRBC">
    <property type="taxonomic scope" value="Eukaryota"/>
</dbReference>
<feature type="region of interest" description="Disordered" evidence="6">
    <location>
        <begin position="1"/>
        <end position="35"/>
    </location>
</feature>
<keyword evidence="3" id="KW-0238">DNA-binding</keyword>
<dbReference type="FunFam" id="2.170.150.80:FF:000005">
    <property type="entry name" value="NAC transcription factor 56"/>
    <property type="match status" value="1"/>
</dbReference>
<organism evidence="8">
    <name type="scientific">Brachypodium distachyon</name>
    <name type="common">Purple false brome</name>
    <name type="synonym">Trachynia distachya</name>
    <dbReference type="NCBI Taxonomy" id="15368"/>
    <lineage>
        <taxon>Eukaryota</taxon>
        <taxon>Viridiplantae</taxon>
        <taxon>Streptophyta</taxon>
        <taxon>Embryophyta</taxon>
        <taxon>Tracheophyta</taxon>
        <taxon>Spermatophyta</taxon>
        <taxon>Magnoliopsida</taxon>
        <taxon>Liliopsida</taxon>
        <taxon>Poales</taxon>
        <taxon>Poaceae</taxon>
        <taxon>BOP clade</taxon>
        <taxon>Pooideae</taxon>
        <taxon>Stipodae</taxon>
        <taxon>Brachypodieae</taxon>
        <taxon>Brachypodium</taxon>
    </lineage>
</organism>
<evidence type="ECO:0000256" key="2">
    <source>
        <dbReference type="ARBA" id="ARBA00023015"/>
    </source>
</evidence>
<dbReference type="Proteomes" id="UP000008810">
    <property type="component" value="Chromosome 1"/>
</dbReference>
<keyword evidence="2" id="KW-0805">Transcription regulation</keyword>
<dbReference type="PANTHER" id="PTHR31719">
    <property type="entry name" value="NAC TRANSCRIPTION FACTOR 56"/>
    <property type="match status" value="1"/>
</dbReference>
<dbReference type="Gene3D" id="2.170.150.80">
    <property type="entry name" value="NAC domain"/>
    <property type="match status" value="1"/>
</dbReference>
<feature type="domain" description="NAC" evidence="7">
    <location>
        <begin position="30"/>
        <end position="199"/>
    </location>
</feature>
<dbReference type="InterPro" id="IPR003441">
    <property type="entry name" value="NAC-dom"/>
</dbReference>
<dbReference type="STRING" id="15368.I1GTC3"/>
<reference evidence="8" key="2">
    <citation type="submission" date="2017-06" db="EMBL/GenBank/DDBJ databases">
        <title>WGS assembly of Brachypodium distachyon.</title>
        <authorList>
            <consortium name="The International Brachypodium Initiative"/>
            <person name="Lucas S."/>
            <person name="Harmon-Smith M."/>
            <person name="Lail K."/>
            <person name="Tice H."/>
            <person name="Grimwood J."/>
            <person name="Bruce D."/>
            <person name="Barry K."/>
            <person name="Shu S."/>
            <person name="Lindquist E."/>
            <person name="Wang M."/>
            <person name="Pitluck S."/>
            <person name="Vogel J.P."/>
            <person name="Garvin D.F."/>
            <person name="Mockler T.C."/>
            <person name="Schmutz J."/>
            <person name="Rokhsar D."/>
            <person name="Bevan M.W."/>
        </authorList>
    </citation>
    <scope>NUCLEOTIDE SEQUENCE</scope>
    <source>
        <strain evidence="8">Bd21</strain>
    </source>
</reference>
<evidence type="ECO:0000313" key="10">
    <source>
        <dbReference type="Proteomes" id="UP000008810"/>
    </source>
</evidence>
<evidence type="ECO:0000256" key="5">
    <source>
        <dbReference type="ARBA" id="ARBA00023242"/>
    </source>
</evidence>
<proteinExistence type="predicted"/>
<dbReference type="PROSITE" id="PS51005">
    <property type="entry name" value="NAC"/>
    <property type="match status" value="1"/>
</dbReference>
<protein>
    <recommendedName>
        <fullName evidence="7">NAC domain-containing protein</fullName>
    </recommendedName>
</protein>
<keyword evidence="5" id="KW-0539">Nucleus</keyword>
<evidence type="ECO:0000256" key="3">
    <source>
        <dbReference type="ARBA" id="ARBA00023125"/>
    </source>
</evidence>
<sequence>MRSMGSPDSSSGSAPPQHQQQQRAGSAPELPPGFRFHPTDEELVVHYLKKKAAKAPLPVTIIAEVDLYKFDPWELPEKATFGEQEWYFFSPRDRKYPNGARPNRAATSGYWKATGTDKPIMASGCAREKVGVKKALVFYRGKPPKGLKTNWIMHEYRLADSSSSGATASRPPPVVAGGSGGRAASLRLDDWVLCRIYKKINKAAAGDQQRSMECEDSVEDAVAAYHPSSYAMAGMVGAGAHGGSNNNYTSLLHHHHHHHDSHEDNFLDGLLTVTEDHAGLSAGGTSLQSHLAAASRASLPTAATKQLLAPPSSSATPFNRLHASTAVGILPQARNFPGFNRSRNNNTVGSMSLSSTTTAAAMDDNGRGNNNAVNTMPAFMNALPVVQDASTYHQQHVILGTTSLPVPPESTVSGAASAFQQQQHPVQISGVNWNP</sequence>
<evidence type="ECO:0000256" key="4">
    <source>
        <dbReference type="ARBA" id="ARBA00023163"/>
    </source>
</evidence>
<feature type="region of interest" description="Disordered" evidence="6">
    <location>
        <begin position="409"/>
        <end position="435"/>
    </location>
</feature>
<dbReference type="GeneID" id="100834687"/>
<dbReference type="OrthoDB" id="1921961at2759"/>
<dbReference type="KEGG" id="bdi:100834687"/>
<dbReference type="EnsemblPlants" id="KQK15688">
    <property type="protein sequence ID" value="KQK15688"/>
    <property type="gene ID" value="BRADI_1g24390v3"/>
</dbReference>
<keyword evidence="4" id="KW-0804">Transcription</keyword>
<dbReference type="EMBL" id="CM000880">
    <property type="protein sequence ID" value="KQK15688.1"/>
    <property type="molecule type" value="Genomic_DNA"/>
</dbReference>
<evidence type="ECO:0000256" key="1">
    <source>
        <dbReference type="ARBA" id="ARBA00004123"/>
    </source>
</evidence>
<dbReference type="Gramene" id="KQK15688">
    <property type="protein sequence ID" value="KQK15688"/>
    <property type="gene ID" value="BRADI_1g24390v3"/>
</dbReference>
<dbReference type="PANTHER" id="PTHR31719:SF248">
    <property type="entry name" value="NAC DOMAIN-CONTAINING PROTEIN 10"/>
    <property type="match status" value="1"/>
</dbReference>
<dbReference type="OMA" id="HHAIMGA"/>
<dbReference type="ExpressionAtlas" id="I1GTC3">
    <property type="expression patterns" value="baseline"/>
</dbReference>
<dbReference type="Pfam" id="PF02365">
    <property type="entry name" value="NAM"/>
    <property type="match status" value="1"/>
</dbReference>
<feature type="compositionally biased region" description="Low complexity" evidence="6">
    <location>
        <begin position="1"/>
        <end position="16"/>
    </location>
</feature>
<gene>
    <name evidence="9" type="primary">LOC100834687</name>
    <name evidence="8" type="ORF">BRADI_1g24390v3</name>
</gene>
<evidence type="ECO:0000313" key="9">
    <source>
        <dbReference type="EnsemblPlants" id="KQK15688"/>
    </source>
</evidence>
<name>I1GTC3_BRADI</name>
<dbReference type="GO" id="GO:0005634">
    <property type="term" value="C:nucleus"/>
    <property type="evidence" value="ECO:0007669"/>
    <property type="project" value="UniProtKB-SubCell"/>
</dbReference>
<dbReference type="SUPFAM" id="SSF101941">
    <property type="entry name" value="NAC domain"/>
    <property type="match status" value="1"/>
</dbReference>
<evidence type="ECO:0000313" key="8">
    <source>
        <dbReference type="EMBL" id="KQK15688.1"/>
    </source>
</evidence>
<dbReference type="HOGENOM" id="CLU_035664_8_1_1"/>
<dbReference type="GO" id="GO:0009555">
    <property type="term" value="P:pollen development"/>
    <property type="evidence" value="ECO:0007669"/>
    <property type="project" value="EnsemblPlants"/>
</dbReference>
<reference evidence="8 9" key="1">
    <citation type="journal article" date="2010" name="Nature">
        <title>Genome sequencing and analysis of the model grass Brachypodium distachyon.</title>
        <authorList>
            <consortium name="International Brachypodium Initiative"/>
        </authorList>
    </citation>
    <scope>NUCLEOTIDE SEQUENCE [LARGE SCALE GENOMIC DNA]</scope>
    <source>
        <strain evidence="8 9">Bd21</strain>
    </source>
</reference>
<evidence type="ECO:0000259" key="7">
    <source>
        <dbReference type="PROSITE" id="PS51005"/>
    </source>
</evidence>
<keyword evidence="10" id="KW-1185">Reference proteome</keyword>
<dbReference type="GO" id="GO:0006355">
    <property type="term" value="P:regulation of DNA-templated transcription"/>
    <property type="evidence" value="ECO:0007669"/>
    <property type="project" value="InterPro"/>
</dbReference>
<dbReference type="InterPro" id="IPR036093">
    <property type="entry name" value="NAC_dom_sf"/>
</dbReference>
<evidence type="ECO:0000256" key="6">
    <source>
        <dbReference type="SAM" id="MobiDB-lite"/>
    </source>
</evidence>
<accession>I1GTC3</accession>
<dbReference type="AlphaFoldDB" id="I1GTC3"/>
<comment type="subcellular location">
    <subcellularLocation>
        <location evidence="1">Nucleus</location>
    </subcellularLocation>
</comment>
<dbReference type="FunCoup" id="I1GTC3">
    <property type="interactions" value="892"/>
</dbReference>
<dbReference type="GO" id="GO:0048653">
    <property type="term" value="P:anther development"/>
    <property type="evidence" value="ECO:0007669"/>
    <property type="project" value="EnsemblPlants"/>
</dbReference>
<reference evidence="9" key="3">
    <citation type="submission" date="2018-08" db="UniProtKB">
        <authorList>
            <consortium name="EnsemblPlants"/>
        </authorList>
    </citation>
    <scope>IDENTIFICATION</scope>
    <source>
        <strain evidence="9">cv. Bd21</strain>
    </source>
</reference>
<dbReference type="GO" id="GO:0048731">
    <property type="term" value="P:system development"/>
    <property type="evidence" value="ECO:0000318"/>
    <property type="project" value="GO_Central"/>
</dbReference>
<dbReference type="GO" id="GO:0003677">
    <property type="term" value="F:DNA binding"/>
    <property type="evidence" value="ECO:0007669"/>
    <property type="project" value="UniProtKB-KW"/>
</dbReference>